<comment type="caution">
    <text evidence="2">The sequence shown here is derived from an EMBL/GenBank/DDBJ whole genome shotgun (WGS) entry which is preliminary data.</text>
</comment>
<protein>
    <submittedName>
        <fullName evidence="2">Uncharacterized protein</fullName>
    </submittedName>
</protein>
<evidence type="ECO:0000313" key="2">
    <source>
        <dbReference type="EMBL" id="PLW78934.1"/>
    </source>
</evidence>
<accession>A0A2N5XWP4</accession>
<organism evidence="2 3">
    <name type="scientific">Cohaesibacter celericrescens</name>
    <dbReference type="NCBI Taxonomy" id="2067669"/>
    <lineage>
        <taxon>Bacteria</taxon>
        <taxon>Pseudomonadati</taxon>
        <taxon>Pseudomonadota</taxon>
        <taxon>Alphaproteobacteria</taxon>
        <taxon>Hyphomicrobiales</taxon>
        <taxon>Cohaesibacteraceae</taxon>
    </lineage>
</organism>
<evidence type="ECO:0000313" key="3">
    <source>
        <dbReference type="Proteomes" id="UP000234881"/>
    </source>
</evidence>
<dbReference type="EMBL" id="PKUQ01000050">
    <property type="protein sequence ID" value="PLW75527.1"/>
    <property type="molecule type" value="Genomic_DNA"/>
</dbReference>
<evidence type="ECO:0000313" key="1">
    <source>
        <dbReference type="EMBL" id="PLW75527.1"/>
    </source>
</evidence>
<dbReference type="EMBL" id="PKUQ01000001">
    <property type="protein sequence ID" value="PLW78934.1"/>
    <property type="molecule type" value="Genomic_DNA"/>
</dbReference>
<dbReference type="Proteomes" id="UP000234881">
    <property type="component" value="Unassembled WGS sequence"/>
</dbReference>
<proteinExistence type="predicted"/>
<dbReference type="AlphaFoldDB" id="A0A2N5XWP4"/>
<gene>
    <name evidence="2" type="ORF">C0081_01465</name>
    <name evidence="1" type="ORF">C0081_19505</name>
</gene>
<sequence length="60" mass="7065">MPSKNTIFTPSSILFRPQQKHRFLTLHSQRCLWWRRRVPPPGPIGLLQRPFIAIVTEVTN</sequence>
<keyword evidence="3" id="KW-1185">Reference proteome</keyword>
<name>A0A2N5XWP4_9HYPH</name>
<reference evidence="2 3" key="1">
    <citation type="submission" date="2018-01" db="EMBL/GenBank/DDBJ databases">
        <title>The draft genome sequence of Cohaesibacter sp. H1304.</title>
        <authorList>
            <person name="Wang N.-N."/>
            <person name="Du Z.-J."/>
        </authorList>
    </citation>
    <scope>NUCLEOTIDE SEQUENCE [LARGE SCALE GENOMIC DNA]</scope>
    <source>
        <strain evidence="2 3">H1304</strain>
    </source>
</reference>